<feature type="domain" description="RING-type" evidence="17">
    <location>
        <begin position="127"/>
        <end position="340"/>
    </location>
</feature>
<evidence type="ECO:0000256" key="5">
    <source>
        <dbReference type="ARBA" id="ARBA00005884"/>
    </source>
</evidence>
<dbReference type="SUPFAM" id="SSF90209">
    <property type="entry name" value="Ran binding protein zinc finger-like"/>
    <property type="match status" value="1"/>
</dbReference>
<evidence type="ECO:0000256" key="3">
    <source>
        <dbReference type="ARBA" id="ARBA00003976"/>
    </source>
</evidence>
<dbReference type="SMART" id="SM00647">
    <property type="entry name" value="IBR"/>
    <property type="match status" value="2"/>
</dbReference>
<dbReference type="EC" id="2.3.2.31" evidence="6"/>
<dbReference type="PROSITE" id="PS01358">
    <property type="entry name" value="ZF_RANBP2_1"/>
    <property type="match status" value="1"/>
</dbReference>
<feature type="region of interest" description="Disordered" evidence="14">
    <location>
        <begin position="1"/>
        <end position="49"/>
    </location>
</feature>
<accession>A0A3S3NCV0</accession>
<dbReference type="CDD" id="cd22583">
    <property type="entry name" value="Rcat_RBR_ARI7-like"/>
    <property type="match status" value="1"/>
</dbReference>
<keyword evidence="12" id="KW-0862">Zinc</keyword>
<comment type="function">
    <text evidence="3">Might act as an E3 ubiquitin-protein ligase, or as part of E3 complex, which accepts ubiquitin from specific E2 ubiquitin-conjugating enzymes and then transfers it to substrates.</text>
</comment>
<dbReference type="Pfam" id="PF01485">
    <property type="entry name" value="IBR"/>
    <property type="match status" value="1"/>
</dbReference>
<dbReference type="Gene3D" id="3.30.40.10">
    <property type="entry name" value="Zinc/RING finger domain, C3HC4 (zinc finger)"/>
    <property type="match status" value="1"/>
</dbReference>
<keyword evidence="8" id="KW-0479">Metal-binding</keyword>
<dbReference type="CDD" id="cd20346">
    <property type="entry name" value="BRcat_RBR_ANKIB1"/>
    <property type="match status" value="1"/>
</dbReference>
<comment type="caution">
    <text evidence="18">The sequence shown here is derived from an EMBL/GenBank/DDBJ whole genome shotgun (WGS) entry which is preliminary data.</text>
</comment>
<feature type="domain" description="RanBP2-type" evidence="16">
    <location>
        <begin position="545"/>
        <end position="574"/>
    </location>
</feature>
<dbReference type="InterPro" id="IPR013083">
    <property type="entry name" value="Znf_RING/FYVE/PHD"/>
</dbReference>
<dbReference type="FunFam" id="1.20.120.1750:FF:000005">
    <property type="entry name" value="RBR-type E3 ubiquitin transferase"/>
    <property type="match status" value="1"/>
</dbReference>
<dbReference type="InterPro" id="IPR048962">
    <property type="entry name" value="ARIH1-like_UBL"/>
</dbReference>
<dbReference type="InterPro" id="IPR001876">
    <property type="entry name" value="Znf_RanBP2"/>
</dbReference>
<evidence type="ECO:0000259" key="17">
    <source>
        <dbReference type="PROSITE" id="PS51873"/>
    </source>
</evidence>
<evidence type="ECO:0000256" key="9">
    <source>
        <dbReference type="ARBA" id="ARBA00022737"/>
    </source>
</evidence>
<dbReference type="InterPro" id="IPR036443">
    <property type="entry name" value="Znf_RanBP2_sf"/>
</dbReference>
<keyword evidence="11" id="KW-0833">Ubl conjugation pathway</keyword>
<dbReference type="PROSITE" id="PS51873">
    <property type="entry name" value="TRIAD"/>
    <property type="match status" value="1"/>
</dbReference>
<dbReference type="Pfam" id="PF22191">
    <property type="entry name" value="IBR_1"/>
    <property type="match status" value="1"/>
</dbReference>
<dbReference type="OrthoDB" id="10009520at2759"/>
<evidence type="ECO:0000256" key="2">
    <source>
        <dbReference type="ARBA" id="ARBA00001947"/>
    </source>
</evidence>
<evidence type="ECO:0000259" key="15">
    <source>
        <dbReference type="PROSITE" id="PS50089"/>
    </source>
</evidence>
<dbReference type="InterPro" id="IPR044066">
    <property type="entry name" value="TRIAD_supradom"/>
</dbReference>
<comment type="catalytic activity">
    <reaction evidence="1">
        <text>[E2 ubiquitin-conjugating enzyme]-S-ubiquitinyl-L-cysteine + [acceptor protein]-L-lysine = [E2 ubiquitin-conjugating enzyme]-L-cysteine + [acceptor protein]-N(6)-ubiquitinyl-L-lysine.</text>
        <dbReference type="EC" id="2.3.2.31"/>
    </reaction>
</comment>
<dbReference type="Pfam" id="PF21235">
    <property type="entry name" value="UBA_ARI1"/>
    <property type="match status" value="1"/>
</dbReference>
<evidence type="ECO:0000259" key="16">
    <source>
        <dbReference type="PROSITE" id="PS50199"/>
    </source>
</evidence>
<dbReference type="Proteomes" id="UP000283530">
    <property type="component" value="Unassembled WGS sequence"/>
</dbReference>
<feature type="domain" description="RING-type" evidence="15">
    <location>
        <begin position="131"/>
        <end position="175"/>
    </location>
</feature>
<comment type="pathway">
    <text evidence="4">Protein modification; protein ubiquitination.</text>
</comment>
<dbReference type="InterPro" id="IPR002867">
    <property type="entry name" value="IBR_dom"/>
</dbReference>
<protein>
    <recommendedName>
        <fullName evidence="6">RBR-type E3 ubiquitin transferase</fullName>
        <ecNumber evidence="6">2.3.2.31</ecNumber>
    </recommendedName>
</protein>
<keyword evidence="9" id="KW-0677">Repeat</keyword>
<dbReference type="PROSITE" id="PS50199">
    <property type="entry name" value="ZF_RANBP2_2"/>
    <property type="match status" value="1"/>
</dbReference>
<keyword evidence="10 13" id="KW-0863">Zinc-finger</keyword>
<evidence type="ECO:0000313" key="18">
    <source>
        <dbReference type="EMBL" id="RWR96826.1"/>
    </source>
</evidence>
<evidence type="ECO:0000256" key="12">
    <source>
        <dbReference type="ARBA" id="ARBA00022833"/>
    </source>
</evidence>
<dbReference type="Gene3D" id="1.20.120.1750">
    <property type="match status" value="1"/>
</dbReference>
<evidence type="ECO:0000256" key="7">
    <source>
        <dbReference type="ARBA" id="ARBA00022679"/>
    </source>
</evidence>
<dbReference type="InterPro" id="IPR001841">
    <property type="entry name" value="Znf_RING"/>
</dbReference>
<organism evidence="18 19">
    <name type="scientific">Cinnamomum micranthum f. kanehirae</name>
    <dbReference type="NCBI Taxonomy" id="337451"/>
    <lineage>
        <taxon>Eukaryota</taxon>
        <taxon>Viridiplantae</taxon>
        <taxon>Streptophyta</taxon>
        <taxon>Embryophyta</taxon>
        <taxon>Tracheophyta</taxon>
        <taxon>Spermatophyta</taxon>
        <taxon>Magnoliopsida</taxon>
        <taxon>Magnoliidae</taxon>
        <taxon>Laurales</taxon>
        <taxon>Lauraceae</taxon>
        <taxon>Cinnamomum</taxon>
    </lineage>
</organism>
<evidence type="ECO:0000256" key="10">
    <source>
        <dbReference type="ARBA" id="ARBA00022771"/>
    </source>
</evidence>
<evidence type="ECO:0000256" key="1">
    <source>
        <dbReference type="ARBA" id="ARBA00001798"/>
    </source>
</evidence>
<dbReference type="InterPro" id="IPR031127">
    <property type="entry name" value="E3_UB_ligase_RBR"/>
</dbReference>
<dbReference type="GO" id="GO:0008270">
    <property type="term" value="F:zinc ion binding"/>
    <property type="evidence" value="ECO:0007669"/>
    <property type="project" value="UniProtKB-KW"/>
</dbReference>
<name>A0A3S3NCV0_9MAGN</name>
<feature type="compositionally biased region" description="Low complexity" evidence="14">
    <location>
        <begin position="517"/>
        <end position="531"/>
    </location>
</feature>
<dbReference type="AlphaFoldDB" id="A0A3S3NCV0"/>
<keyword evidence="7" id="KW-0808">Transferase</keyword>
<dbReference type="GO" id="GO:0016567">
    <property type="term" value="P:protein ubiquitination"/>
    <property type="evidence" value="ECO:0007669"/>
    <property type="project" value="InterPro"/>
</dbReference>
<dbReference type="GO" id="GO:0061630">
    <property type="term" value="F:ubiquitin protein ligase activity"/>
    <property type="evidence" value="ECO:0007669"/>
    <property type="project" value="UniProtKB-EC"/>
</dbReference>
<feature type="region of interest" description="Disordered" evidence="14">
    <location>
        <begin position="517"/>
        <end position="542"/>
    </location>
</feature>
<evidence type="ECO:0000256" key="8">
    <source>
        <dbReference type="ARBA" id="ARBA00022723"/>
    </source>
</evidence>
<dbReference type="InterPro" id="IPR045840">
    <property type="entry name" value="Ariadne"/>
</dbReference>
<evidence type="ECO:0000256" key="6">
    <source>
        <dbReference type="ARBA" id="ARBA00012251"/>
    </source>
</evidence>
<dbReference type="EMBL" id="QPKB01000012">
    <property type="protein sequence ID" value="RWR96826.1"/>
    <property type="molecule type" value="Genomic_DNA"/>
</dbReference>
<dbReference type="PANTHER" id="PTHR11685">
    <property type="entry name" value="RBR FAMILY RING FINGER AND IBR DOMAIN-CONTAINING"/>
    <property type="match status" value="1"/>
</dbReference>
<comment type="similarity">
    <text evidence="5">Belongs to the RBR family. Ariadne subfamily.</text>
</comment>
<evidence type="ECO:0000256" key="4">
    <source>
        <dbReference type="ARBA" id="ARBA00004906"/>
    </source>
</evidence>
<dbReference type="PROSITE" id="PS50089">
    <property type="entry name" value="ZF_RING_2"/>
    <property type="match status" value="1"/>
</dbReference>
<evidence type="ECO:0000313" key="19">
    <source>
        <dbReference type="Proteomes" id="UP000283530"/>
    </source>
</evidence>
<dbReference type="SUPFAM" id="SSF57850">
    <property type="entry name" value="RING/U-box"/>
    <property type="match status" value="3"/>
</dbReference>
<evidence type="ECO:0000256" key="13">
    <source>
        <dbReference type="PROSITE-ProRule" id="PRU00322"/>
    </source>
</evidence>
<comment type="cofactor">
    <cofactor evidence="2">
        <name>Zn(2+)</name>
        <dbReference type="ChEBI" id="CHEBI:29105"/>
    </cofactor>
</comment>
<reference evidence="18 19" key="1">
    <citation type="journal article" date="2019" name="Nat. Plants">
        <title>Stout camphor tree genome fills gaps in understanding of flowering plant genome evolution.</title>
        <authorList>
            <person name="Chaw S.M."/>
            <person name="Liu Y.C."/>
            <person name="Wu Y.W."/>
            <person name="Wang H.Y."/>
            <person name="Lin C.I."/>
            <person name="Wu C.S."/>
            <person name="Ke H.M."/>
            <person name="Chang L.Y."/>
            <person name="Hsu C.Y."/>
            <person name="Yang H.T."/>
            <person name="Sudianto E."/>
            <person name="Hsu M.H."/>
            <person name="Wu K.P."/>
            <person name="Wang L.N."/>
            <person name="Leebens-Mack J.H."/>
            <person name="Tsai I.J."/>
        </authorList>
    </citation>
    <scope>NUCLEOTIDE SEQUENCE [LARGE SCALE GENOMIC DNA]</scope>
    <source>
        <strain evidence="19">cv. Chaw 1501</strain>
        <tissue evidence="18">Young leaves</tissue>
    </source>
</reference>
<dbReference type="CDD" id="cd23141">
    <property type="entry name" value="RING-HC_ARI6-like"/>
    <property type="match status" value="1"/>
</dbReference>
<dbReference type="Pfam" id="PF19422">
    <property type="entry name" value="Ariadne"/>
    <property type="match status" value="1"/>
</dbReference>
<feature type="compositionally biased region" description="Basic and acidic residues" evidence="14">
    <location>
        <begin position="34"/>
        <end position="48"/>
    </location>
</feature>
<keyword evidence="19" id="KW-1185">Reference proteome</keyword>
<gene>
    <name evidence="18" type="ORF">CKAN_02622900</name>
</gene>
<proteinExistence type="inferred from homology"/>
<evidence type="ECO:0000256" key="11">
    <source>
        <dbReference type="ARBA" id="ARBA00022786"/>
    </source>
</evidence>
<evidence type="ECO:0000256" key="14">
    <source>
        <dbReference type="SAM" id="MobiDB-lite"/>
    </source>
</evidence>
<dbReference type="Gene3D" id="2.30.30.380">
    <property type="entry name" value="Zn-finger domain of Sec23/24"/>
    <property type="match status" value="1"/>
</dbReference>
<dbReference type="STRING" id="337451.A0A3S3NCV0"/>
<sequence>MESEDDMHDANDVESLDDFYSGDAAASDDDERDFDFAKSDDSDDETFHPQRNYTILSEDDIRQLQEEDITKISTVLSIPRIQASILLRHYNWSVSKVHDAWFADEESVRKAVGLLEKPVVDPKLNAVEVTCGICFETYPRYRMGAASCGHPFCCSCWTGYISTSINDGPGCLMLRCPKPSCGAAVGQDMINTLASDEDKQKYSRYLLRSYIEDNKKTKWCPAPGCEYAVDFVMGSASFDVCCNCSYNFCWNCTEEAHRPVDCSTVAMWILKNSAESENMNWILANSKPCPKCKRPIEKNQGCMHITCTPPCKFEFCWLCLGAWSDHGERTGGFYACNRYETAKQEGAYDEAERRREMAKNSLERYTHYYERWATNQSSRQKALSDLQKMQTEHLEKLSNMQSTPESQLKFITDAWLQIVECRRVLKWTYAYGYYLPEIEHAKRQFFEYLQGEAESGLERLHQCAEKELQVFLDAVGPSKDFNEFRTKLAGLTSVTRNYFENLVRALENGLSDVDTHGTCSRTHSSKSSGSKSKGGRGKGATSRYESTQWSCRHCTFVNVRPNTECEVCRQRRQNASATITFRL</sequence>
<feature type="compositionally biased region" description="Acidic residues" evidence="14">
    <location>
        <begin position="1"/>
        <end position="17"/>
    </location>
</feature>
<dbReference type="FunFam" id="3.30.40.10:FF:000019">
    <property type="entry name" value="RBR-type E3 ubiquitin transferase"/>
    <property type="match status" value="1"/>
</dbReference>